<dbReference type="SUPFAM" id="SSF52172">
    <property type="entry name" value="CheY-like"/>
    <property type="match status" value="1"/>
</dbReference>
<dbReference type="InterPro" id="IPR036388">
    <property type="entry name" value="WH-like_DNA-bd_sf"/>
</dbReference>
<protein>
    <submittedName>
        <fullName evidence="6">Response regulator transcription factor</fullName>
    </submittedName>
</protein>
<feature type="modified residue" description="4-aspartylphosphate" evidence="2">
    <location>
        <position position="51"/>
    </location>
</feature>
<evidence type="ECO:0000313" key="6">
    <source>
        <dbReference type="EMBL" id="MFD2464571.1"/>
    </source>
</evidence>
<dbReference type="PROSITE" id="PS51755">
    <property type="entry name" value="OMPR_PHOB"/>
    <property type="match status" value="1"/>
</dbReference>
<dbReference type="CDD" id="cd00383">
    <property type="entry name" value="trans_reg_C"/>
    <property type="match status" value="1"/>
</dbReference>
<feature type="domain" description="Response regulatory" evidence="4">
    <location>
        <begin position="2"/>
        <end position="116"/>
    </location>
</feature>
<reference evidence="7" key="1">
    <citation type="journal article" date="2019" name="Int. J. Syst. Evol. Microbiol.">
        <title>The Global Catalogue of Microorganisms (GCM) 10K type strain sequencing project: providing services to taxonomists for standard genome sequencing and annotation.</title>
        <authorList>
            <consortium name="The Broad Institute Genomics Platform"/>
            <consortium name="The Broad Institute Genome Sequencing Center for Infectious Disease"/>
            <person name="Wu L."/>
            <person name="Ma J."/>
        </authorList>
    </citation>
    <scope>NUCLEOTIDE SEQUENCE [LARGE SCALE GENOMIC DNA]</scope>
    <source>
        <strain evidence="7">CGMCC 4.7643</strain>
    </source>
</reference>
<dbReference type="SMART" id="SM00448">
    <property type="entry name" value="REC"/>
    <property type="match status" value="1"/>
</dbReference>
<proteinExistence type="predicted"/>
<keyword evidence="1 3" id="KW-0238">DNA-binding</keyword>
<evidence type="ECO:0000259" key="5">
    <source>
        <dbReference type="PROSITE" id="PS51755"/>
    </source>
</evidence>
<dbReference type="InterPro" id="IPR016032">
    <property type="entry name" value="Sig_transdc_resp-reg_C-effctor"/>
</dbReference>
<dbReference type="InterPro" id="IPR001789">
    <property type="entry name" value="Sig_transdc_resp-reg_receiver"/>
</dbReference>
<keyword evidence="2" id="KW-0597">Phosphoprotein</keyword>
<evidence type="ECO:0000256" key="3">
    <source>
        <dbReference type="PROSITE-ProRule" id="PRU01091"/>
    </source>
</evidence>
<dbReference type="Pfam" id="PF00486">
    <property type="entry name" value="Trans_reg_C"/>
    <property type="match status" value="1"/>
</dbReference>
<sequence>MRVLVTEDDDNLRVALDAALRGAGFAVDTAADLPAADEALFVNAYDCAVFDRMLPSGDALGYVHQRRSAGWPVPVLFLTARDSVADRIDGLRRGGGDYLVKPFAMPELVARVRSLCRGGPTGPGPGPARTLRCADVELDGGRHQVTRAGVLLTLTRKEYLVLERLMQAAGRPVSRNELISYAWDEAADPASNVLDVVIARLRRKLREPVLIHTVRGIGYQMTG</sequence>
<dbReference type="InterPro" id="IPR039420">
    <property type="entry name" value="WalR-like"/>
</dbReference>
<dbReference type="PANTHER" id="PTHR48111">
    <property type="entry name" value="REGULATOR OF RPOS"/>
    <property type="match status" value="1"/>
</dbReference>
<dbReference type="SUPFAM" id="SSF46894">
    <property type="entry name" value="C-terminal effector domain of the bipartite response regulators"/>
    <property type="match status" value="1"/>
</dbReference>
<dbReference type="Gene3D" id="1.10.10.10">
    <property type="entry name" value="Winged helix-like DNA-binding domain superfamily/Winged helix DNA-binding domain"/>
    <property type="match status" value="1"/>
</dbReference>
<dbReference type="SMART" id="SM00862">
    <property type="entry name" value="Trans_reg_C"/>
    <property type="match status" value="1"/>
</dbReference>
<organism evidence="6 7">
    <name type="scientific">Amycolatopsis samaneae</name>
    <dbReference type="NCBI Taxonomy" id="664691"/>
    <lineage>
        <taxon>Bacteria</taxon>
        <taxon>Bacillati</taxon>
        <taxon>Actinomycetota</taxon>
        <taxon>Actinomycetes</taxon>
        <taxon>Pseudonocardiales</taxon>
        <taxon>Pseudonocardiaceae</taxon>
        <taxon>Amycolatopsis</taxon>
    </lineage>
</organism>
<dbReference type="InterPro" id="IPR001867">
    <property type="entry name" value="OmpR/PhoB-type_DNA-bd"/>
</dbReference>
<evidence type="ECO:0000259" key="4">
    <source>
        <dbReference type="PROSITE" id="PS50110"/>
    </source>
</evidence>
<comment type="caution">
    <text evidence="6">The sequence shown here is derived from an EMBL/GenBank/DDBJ whole genome shotgun (WGS) entry which is preliminary data.</text>
</comment>
<evidence type="ECO:0000313" key="7">
    <source>
        <dbReference type="Proteomes" id="UP001597419"/>
    </source>
</evidence>
<dbReference type="InterPro" id="IPR011006">
    <property type="entry name" value="CheY-like_superfamily"/>
</dbReference>
<feature type="domain" description="OmpR/PhoB-type" evidence="5">
    <location>
        <begin position="128"/>
        <end position="223"/>
    </location>
</feature>
<feature type="DNA-binding region" description="OmpR/PhoB-type" evidence="3">
    <location>
        <begin position="128"/>
        <end position="223"/>
    </location>
</feature>
<dbReference type="Proteomes" id="UP001597419">
    <property type="component" value="Unassembled WGS sequence"/>
</dbReference>
<dbReference type="PROSITE" id="PS50110">
    <property type="entry name" value="RESPONSE_REGULATORY"/>
    <property type="match status" value="1"/>
</dbReference>
<dbReference type="RefSeq" id="WP_345385744.1">
    <property type="nucleotide sequence ID" value="NZ_BAABHG010000001.1"/>
</dbReference>
<dbReference type="Gene3D" id="6.10.250.690">
    <property type="match status" value="1"/>
</dbReference>
<keyword evidence="7" id="KW-1185">Reference proteome</keyword>
<dbReference type="EMBL" id="JBHUKU010000026">
    <property type="protein sequence ID" value="MFD2464571.1"/>
    <property type="molecule type" value="Genomic_DNA"/>
</dbReference>
<name>A0ABW5GUR4_9PSEU</name>
<gene>
    <name evidence="6" type="ORF">ACFSYJ_38555</name>
</gene>
<dbReference type="Gene3D" id="3.40.50.2300">
    <property type="match status" value="1"/>
</dbReference>
<dbReference type="Pfam" id="PF00072">
    <property type="entry name" value="Response_reg"/>
    <property type="match status" value="1"/>
</dbReference>
<accession>A0ABW5GUR4</accession>
<dbReference type="PANTHER" id="PTHR48111:SF36">
    <property type="entry name" value="TRANSCRIPTIONAL REGULATORY PROTEIN CUTR"/>
    <property type="match status" value="1"/>
</dbReference>
<evidence type="ECO:0000256" key="1">
    <source>
        <dbReference type="ARBA" id="ARBA00023125"/>
    </source>
</evidence>
<evidence type="ECO:0000256" key="2">
    <source>
        <dbReference type="PROSITE-ProRule" id="PRU00169"/>
    </source>
</evidence>